<dbReference type="KEGG" id="sinu:IMZ28_03725"/>
<keyword evidence="4 9" id="KW-0067">ATP-binding</keyword>
<dbReference type="EMBL" id="CP063164">
    <property type="protein sequence ID" value="QOR62591.1"/>
    <property type="molecule type" value="Genomic_DNA"/>
</dbReference>
<comment type="similarity">
    <text evidence="2 9">Belongs to the type II topoisomerase GyrA/ParC subunit family.</text>
</comment>
<dbReference type="InterPro" id="IPR035516">
    <property type="entry name" value="Gyrase/topoIV_suA_C"/>
</dbReference>
<dbReference type="NCBIfam" id="NF004044">
    <property type="entry name" value="PRK05561.1"/>
    <property type="match status" value="1"/>
</dbReference>
<evidence type="ECO:0000313" key="13">
    <source>
        <dbReference type="EMBL" id="QOR62591.1"/>
    </source>
</evidence>
<dbReference type="PROSITE" id="PS52040">
    <property type="entry name" value="TOPO_IIA"/>
    <property type="match status" value="1"/>
</dbReference>
<evidence type="ECO:0000256" key="1">
    <source>
        <dbReference type="ARBA" id="ARBA00000185"/>
    </source>
</evidence>
<feature type="active site" description="O-(5'-phospho-DNA)-tyrosine intermediate" evidence="9 10">
    <location>
        <position position="125"/>
    </location>
</feature>
<dbReference type="GO" id="GO:0009330">
    <property type="term" value="C:DNA topoisomerase type II (double strand cut, ATP-hydrolyzing) complex"/>
    <property type="evidence" value="ECO:0007669"/>
    <property type="project" value="TreeGrafter"/>
</dbReference>
<keyword evidence="9" id="KW-0963">Cytoplasm</keyword>
<evidence type="ECO:0000256" key="4">
    <source>
        <dbReference type="ARBA" id="ARBA00022840"/>
    </source>
</evidence>
<evidence type="ECO:0000256" key="6">
    <source>
        <dbReference type="ARBA" id="ARBA00023125"/>
    </source>
</evidence>
<feature type="region of interest" description="Disordered" evidence="11">
    <location>
        <begin position="806"/>
        <end position="846"/>
    </location>
</feature>
<dbReference type="CDD" id="cd00187">
    <property type="entry name" value="TOP4c"/>
    <property type="match status" value="1"/>
</dbReference>
<evidence type="ECO:0000256" key="8">
    <source>
        <dbReference type="ARBA" id="ARBA00063644"/>
    </source>
</evidence>
<dbReference type="GO" id="GO:0005694">
    <property type="term" value="C:chromosome"/>
    <property type="evidence" value="ECO:0007669"/>
    <property type="project" value="InterPro"/>
</dbReference>
<keyword evidence="5 9" id="KW-0799">Topoisomerase</keyword>
<comment type="function">
    <text evidence="9">A type II topoisomerase that negatively supercoils closed circular double-stranded (ds) DNA in an ATP-dependent manner to modulate DNA topology and maintain chromosomes in an underwound state. Negative supercoiling favors strand separation, and DNA replication, transcription, recombination and repair, all of which involve strand separation. Also able to catalyze the interconversion of other topological isomers of dsDNA rings, including catenanes and knotted rings. Type II topoisomerases break and join 2 DNA strands simultaneously in an ATP-dependent manner.</text>
</comment>
<dbReference type="RefSeq" id="WP_197549409.1">
    <property type="nucleotide sequence ID" value="NZ_CP063164.1"/>
</dbReference>
<evidence type="ECO:0000256" key="9">
    <source>
        <dbReference type="HAMAP-Rule" id="MF_01897"/>
    </source>
</evidence>
<dbReference type="InterPro" id="IPR005743">
    <property type="entry name" value="GyrA"/>
</dbReference>
<dbReference type="PANTHER" id="PTHR43493">
    <property type="entry name" value="DNA GYRASE/TOPOISOMERASE SUBUNIT A"/>
    <property type="match status" value="1"/>
</dbReference>
<evidence type="ECO:0000259" key="12">
    <source>
        <dbReference type="PROSITE" id="PS52040"/>
    </source>
</evidence>
<dbReference type="InterPro" id="IPR013760">
    <property type="entry name" value="Topo_IIA-like_dom_sf"/>
</dbReference>
<dbReference type="Gene3D" id="2.120.10.90">
    <property type="entry name" value="DNA gyrase/topoisomerase IV, subunit A, C-terminal"/>
    <property type="match status" value="1"/>
</dbReference>
<gene>
    <name evidence="9 13" type="primary">gyrA</name>
    <name evidence="13" type="ORF">IMZ28_03725</name>
</gene>
<feature type="domain" description="Topo IIA-type catalytic" evidence="12">
    <location>
        <begin position="37"/>
        <end position="500"/>
    </location>
</feature>
<dbReference type="SMART" id="SM00434">
    <property type="entry name" value="TOP4c"/>
    <property type="match status" value="1"/>
</dbReference>
<evidence type="ECO:0000256" key="10">
    <source>
        <dbReference type="PROSITE-ProRule" id="PRU01384"/>
    </source>
</evidence>
<evidence type="ECO:0000256" key="7">
    <source>
        <dbReference type="ARBA" id="ARBA00023235"/>
    </source>
</evidence>
<dbReference type="InterPro" id="IPR013758">
    <property type="entry name" value="Topo_IIA_A/C_ab"/>
</dbReference>
<dbReference type="AlphaFoldDB" id="A0A7M1S6I7"/>
<dbReference type="GO" id="GO:0003677">
    <property type="term" value="F:DNA binding"/>
    <property type="evidence" value="ECO:0007669"/>
    <property type="project" value="UniProtKB-UniRule"/>
</dbReference>
<dbReference type="Gene3D" id="3.30.1360.40">
    <property type="match status" value="1"/>
</dbReference>
<name>A0A7M1S6I7_9BACT</name>
<dbReference type="GO" id="GO:0006265">
    <property type="term" value="P:DNA topological change"/>
    <property type="evidence" value="ECO:0007669"/>
    <property type="project" value="UniProtKB-UniRule"/>
</dbReference>
<dbReference type="NCBIfam" id="TIGR01063">
    <property type="entry name" value="gyrA"/>
    <property type="match status" value="1"/>
</dbReference>
<dbReference type="Gene3D" id="3.90.199.10">
    <property type="entry name" value="Topoisomerase II, domain 5"/>
    <property type="match status" value="1"/>
</dbReference>
<comment type="catalytic activity">
    <reaction evidence="1 9 10">
        <text>ATP-dependent breakage, passage and rejoining of double-stranded DNA.</text>
        <dbReference type="EC" id="5.6.2.2"/>
    </reaction>
</comment>
<organism evidence="13 14">
    <name type="scientific">Sulfurovum indicum</name>
    <dbReference type="NCBI Taxonomy" id="2779528"/>
    <lineage>
        <taxon>Bacteria</taxon>
        <taxon>Pseudomonadati</taxon>
        <taxon>Campylobacterota</taxon>
        <taxon>Epsilonproteobacteria</taxon>
        <taxon>Campylobacterales</taxon>
        <taxon>Sulfurovaceae</taxon>
        <taxon>Sulfurovum</taxon>
    </lineage>
</organism>
<reference evidence="13 14" key="1">
    <citation type="submission" date="2020-10" db="EMBL/GenBank/DDBJ databases">
        <title>The genome of sulfurovum sp.</title>
        <authorList>
            <person name="Xie S."/>
            <person name="Shao Z."/>
            <person name="Jiang L."/>
        </authorList>
    </citation>
    <scope>NUCLEOTIDE SEQUENCE [LARGE SCALE GENOMIC DNA]</scope>
    <source>
        <strain evidence="13 14">ST-419</strain>
    </source>
</reference>
<comment type="subunit">
    <text evidence="8">Heterotetramer composed of ParC and ParE.</text>
</comment>
<dbReference type="SUPFAM" id="SSF56719">
    <property type="entry name" value="Type II DNA topoisomerase"/>
    <property type="match status" value="1"/>
</dbReference>
<dbReference type="InterPro" id="IPR013757">
    <property type="entry name" value="Topo_IIA_A_a_sf"/>
</dbReference>
<dbReference type="GO" id="GO:0005524">
    <property type="term" value="F:ATP binding"/>
    <property type="evidence" value="ECO:0007669"/>
    <property type="project" value="UniProtKB-UniRule"/>
</dbReference>
<dbReference type="Pfam" id="PF00521">
    <property type="entry name" value="DNA_topoisoIV"/>
    <property type="match status" value="1"/>
</dbReference>
<dbReference type="InterPro" id="IPR006691">
    <property type="entry name" value="GyrA/parC_rep"/>
</dbReference>
<comment type="subcellular location">
    <subcellularLocation>
        <location evidence="9">Cytoplasm</location>
    </subcellularLocation>
</comment>
<dbReference type="GO" id="GO:0005737">
    <property type="term" value="C:cytoplasm"/>
    <property type="evidence" value="ECO:0007669"/>
    <property type="project" value="UniProtKB-SubCell"/>
</dbReference>
<feature type="compositionally biased region" description="Low complexity" evidence="11">
    <location>
        <begin position="831"/>
        <end position="846"/>
    </location>
</feature>
<dbReference type="FunFam" id="3.90.199.10:FF:000001">
    <property type="entry name" value="DNA gyrase subunit A"/>
    <property type="match status" value="1"/>
</dbReference>
<dbReference type="InterPro" id="IPR050220">
    <property type="entry name" value="Type_II_DNA_Topoisomerases"/>
</dbReference>
<evidence type="ECO:0000256" key="3">
    <source>
        <dbReference type="ARBA" id="ARBA00022741"/>
    </source>
</evidence>
<keyword evidence="6 9" id="KW-0238">DNA-binding</keyword>
<evidence type="ECO:0000256" key="5">
    <source>
        <dbReference type="ARBA" id="ARBA00023029"/>
    </source>
</evidence>
<keyword evidence="14" id="KW-1185">Reference proteome</keyword>
<protein>
    <recommendedName>
        <fullName evidence="9">DNA gyrase subunit A</fullName>
        <ecNumber evidence="9">5.6.2.2</ecNumber>
    </recommendedName>
</protein>
<dbReference type="FunFam" id="3.30.1360.40:FF:000002">
    <property type="entry name" value="DNA gyrase subunit A"/>
    <property type="match status" value="1"/>
</dbReference>
<dbReference type="Proteomes" id="UP000595074">
    <property type="component" value="Chromosome"/>
</dbReference>
<sequence>MADLFEDGQNTEEVLIEDSIKTSYLDYSMSVIIGRALPDARDGLKPVHRRILYAMNDLNLSHRAPYKKSARIVGDVIGKYHPHGDNAVYDALVRMAQDFSMQAPLIDGQGNFGSIDGDNAAAMRYTEARMTRIAEELLSDIEKDTVDYVPNYDDSMVEPDVLPSRVPNLLLNGSSGIAVGMATNIPPHRLDELVEALVMRIDNPEVTVEDLMKVVHGPDFPTGGIIFGRKGITDAYTTGRGRIKVRAKTHIEQKGNKEVIIIDELPFQVNKARLIENIAQLVRDKHIEGISEIRDESDREGIRVVLELKRDAMSEIVLNNLFKSTQMQVTFGIIMLAINNKEPKVFNLMELFDLFLNHRKTVVIRRTIFDLEKARARAHILEGLKIAVDNIDEVIRIIRASEDDEDARNNLMERFKLSEIQAKAILEMRLRRLTGLEIEKIENELAQLLKTIAELESILKSESKINAIIREELVEIGEKYTTPRRTEIVDDYDDIDIEDLIPNEPMVVTITHRGYIKRVPVKMYEKQHRGGKGKTAVTTYDDDFIESFFTSNTHDTLMFVTDRGQLYWLKVYRIPEGSRTAKGKAVVNLINLQPNEKIMAIIPTTDFSDEKSLVFFTKNGIVKRTNLSEYSNIRSSGVRAINLDEDDAIVGTEIVTPQTKWLFVATKKGLCIRFKVEDAREIGRVSRGVTAIKFKIDGDYVCGATTIESEDEELLMLSEKGLGKRTTASEYREQNRAGKGVISMKLTSKTGDVVGVVKVEEDKDLMCLTSVGKMIRVDMEQIRKAGRNTSGVKIVSVDKKDTVVSMAKCQKEEKPEATSEAQSEGGEEAAKSSSENNNNDNSLGLL</sequence>
<evidence type="ECO:0000313" key="14">
    <source>
        <dbReference type="Proteomes" id="UP000595074"/>
    </source>
</evidence>
<dbReference type="GO" id="GO:0006261">
    <property type="term" value="P:DNA-templated DNA replication"/>
    <property type="evidence" value="ECO:0007669"/>
    <property type="project" value="UniProtKB-UniRule"/>
</dbReference>
<comment type="miscellaneous">
    <text evidence="9">Few gyrases are as efficient as E.coli at forming negative supercoils. Not all organisms have 2 type II topoisomerases; in organisms with a single type II topoisomerase this enzyme also has to decatenate newly replicated chromosomes.</text>
</comment>
<comment type="subunit">
    <text evidence="9">Heterotetramer, composed of two GyrA and two GyrB chains. In the heterotetramer, GyrA contains the active site tyrosine that forms a transient covalent intermediate with DNA, while GyrB binds cofactors and catalyzes ATP hydrolysis.</text>
</comment>
<evidence type="ECO:0000256" key="2">
    <source>
        <dbReference type="ARBA" id="ARBA00008263"/>
    </source>
</evidence>
<dbReference type="HAMAP" id="MF_01897">
    <property type="entry name" value="GyrA"/>
    <property type="match status" value="1"/>
</dbReference>
<keyword evidence="7 9" id="KW-0413">Isomerase</keyword>
<dbReference type="PANTHER" id="PTHR43493:SF5">
    <property type="entry name" value="DNA GYRASE SUBUNIT A, CHLOROPLASTIC_MITOCHONDRIAL"/>
    <property type="match status" value="1"/>
</dbReference>
<dbReference type="InterPro" id="IPR002205">
    <property type="entry name" value="Topo_IIA_dom_A"/>
</dbReference>
<dbReference type="SUPFAM" id="SSF101904">
    <property type="entry name" value="GyrA/ParC C-terminal domain-like"/>
    <property type="match status" value="1"/>
</dbReference>
<dbReference type="Pfam" id="PF03989">
    <property type="entry name" value="DNA_gyraseA_C"/>
    <property type="match status" value="6"/>
</dbReference>
<dbReference type="EC" id="5.6.2.2" evidence="9"/>
<keyword evidence="3 9" id="KW-0547">Nucleotide-binding</keyword>
<dbReference type="NCBIfam" id="NF004043">
    <property type="entry name" value="PRK05560.1"/>
    <property type="match status" value="1"/>
</dbReference>
<proteinExistence type="inferred from homology"/>
<dbReference type="FunFam" id="2.120.10.90:FF:000005">
    <property type="entry name" value="DNA topoisomerase 4 subunit A"/>
    <property type="match status" value="1"/>
</dbReference>
<accession>A0A7M1S6I7</accession>
<feature type="short sequence motif" description="GyrA-box" evidence="9">
    <location>
        <begin position="527"/>
        <end position="533"/>
    </location>
</feature>
<dbReference type="GO" id="GO:0034335">
    <property type="term" value="F:DNA negative supercoiling activity"/>
    <property type="evidence" value="ECO:0007669"/>
    <property type="project" value="UniProtKB-ARBA"/>
</dbReference>
<dbReference type="Gene3D" id="1.10.268.10">
    <property type="entry name" value="Topoisomerase, domain 3"/>
    <property type="match status" value="1"/>
</dbReference>
<evidence type="ECO:0000256" key="11">
    <source>
        <dbReference type="SAM" id="MobiDB-lite"/>
    </source>
</evidence>
<dbReference type="FunFam" id="1.10.268.10:FF:000001">
    <property type="entry name" value="DNA gyrase subunit A"/>
    <property type="match status" value="1"/>
</dbReference>